<comment type="caution">
    <text evidence="1">The sequence shown here is derived from an EMBL/GenBank/DDBJ whole genome shotgun (WGS) entry which is preliminary data.</text>
</comment>
<sequence>MEPVALGAEWVIAERVIREPSGRDPGNGAGARLSRVRCGRPLIYPVPVGDLPAHLRRRAAATGTRYAGMLLAFDLEEPPGRSRITMARFSVAMSDSRVVAVDVHADGDALGLFWEDRRQVAPSSDFASRTVEAARDRRGWLDRLMRRRGAPRVFASGLLAPHFGWTYHAGRGERLASRSYGMHALLEIPPDLAEVSGTLDVQIRTDAGFDGVLGDAVPFAERTGAPPMNGRRTVRLCMAADVVGYSARRTDQTRRVQRELVDVLRGARETAGIAESEVEPQPQGDGQFTVLPLGIDEAVVIPRLVGGLARGLRTVPSERIRVRVALHRGLVEPGANGWVGVAPIAVHRILDSRPLHDAIRDHPAADFVLGVPDVLYRDVIAHSAEPPGAGDFSPAVVDLPDKDFLEHCWVHVGAPR</sequence>
<evidence type="ECO:0000313" key="2">
    <source>
        <dbReference type="Proteomes" id="UP001183643"/>
    </source>
</evidence>
<proteinExistence type="predicted"/>
<keyword evidence="2" id="KW-1185">Reference proteome</keyword>
<dbReference type="Proteomes" id="UP001183643">
    <property type="component" value="Unassembled WGS sequence"/>
</dbReference>
<dbReference type="AlphaFoldDB" id="A0AAE3YV03"/>
<name>A0AAE3YV03_9ACTN</name>
<reference evidence="1" key="1">
    <citation type="submission" date="2023-07" db="EMBL/GenBank/DDBJ databases">
        <title>Sequencing the genomes of 1000 actinobacteria strains.</title>
        <authorList>
            <person name="Klenk H.-P."/>
        </authorList>
    </citation>
    <scope>NUCLEOTIDE SEQUENCE</scope>
    <source>
        <strain evidence="1">DSM 44707</strain>
    </source>
</reference>
<evidence type="ECO:0000313" key="1">
    <source>
        <dbReference type="EMBL" id="MDR7279122.1"/>
    </source>
</evidence>
<dbReference type="RefSeq" id="WP_310372478.1">
    <property type="nucleotide sequence ID" value="NZ_JAVDYB010000001.1"/>
</dbReference>
<organism evidence="1 2">
    <name type="scientific">Catenuloplanes atrovinosus</name>
    <dbReference type="NCBI Taxonomy" id="137266"/>
    <lineage>
        <taxon>Bacteria</taxon>
        <taxon>Bacillati</taxon>
        <taxon>Actinomycetota</taxon>
        <taxon>Actinomycetes</taxon>
        <taxon>Micromonosporales</taxon>
        <taxon>Micromonosporaceae</taxon>
        <taxon>Catenuloplanes</taxon>
    </lineage>
</organism>
<accession>A0AAE3YV03</accession>
<dbReference type="EMBL" id="JAVDYB010000001">
    <property type="protein sequence ID" value="MDR7279122.1"/>
    <property type="molecule type" value="Genomic_DNA"/>
</dbReference>
<protein>
    <submittedName>
        <fullName evidence="1">Uncharacterized protein</fullName>
    </submittedName>
</protein>
<gene>
    <name evidence="1" type="ORF">J2S41_005900</name>
</gene>